<sequence length="58" mass="6402">MPKTSKIKLIVTFVDPSSSTSTDGLALIEEAIAIVAKVYQNLDLLPELRLFEVKINNL</sequence>
<name>A0A1Z4LK99_9CYAN</name>
<keyword evidence="2" id="KW-1185">Reference proteome</keyword>
<reference evidence="1 2" key="1">
    <citation type="submission" date="2017-06" db="EMBL/GenBank/DDBJ databases">
        <title>Genome sequencing of cyanobaciteial culture collection at National Institute for Environmental Studies (NIES).</title>
        <authorList>
            <person name="Hirose Y."/>
            <person name="Shimura Y."/>
            <person name="Fujisawa T."/>
            <person name="Nakamura Y."/>
            <person name="Kawachi M."/>
        </authorList>
    </citation>
    <scope>NUCLEOTIDE SEQUENCE [LARGE SCALE GENOMIC DNA]</scope>
    <source>
        <strain evidence="1 2">NIES-267</strain>
    </source>
</reference>
<evidence type="ECO:0000313" key="1">
    <source>
        <dbReference type="EMBL" id="BAY81661.1"/>
    </source>
</evidence>
<dbReference type="Proteomes" id="UP000218418">
    <property type="component" value="Chromosome"/>
</dbReference>
<dbReference type="EMBL" id="AP018227">
    <property type="protein sequence ID" value="BAY81661.1"/>
    <property type="molecule type" value="Genomic_DNA"/>
</dbReference>
<proteinExistence type="predicted"/>
<organism evidence="1 2">
    <name type="scientific">Calothrix parasitica NIES-267</name>
    <dbReference type="NCBI Taxonomy" id="1973488"/>
    <lineage>
        <taxon>Bacteria</taxon>
        <taxon>Bacillati</taxon>
        <taxon>Cyanobacteriota</taxon>
        <taxon>Cyanophyceae</taxon>
        <taxon>Nostocales</taxon>
        <taxon>Calotrichaceae</taxon>
        <taxon>Calothrix</taxon>
    </lineage>
</organism>
<accession>A0A1Z4LK99</accession>
<dbReference type="AlphaFoldDB" id="A0A1Z4LK99"/>
<protein>
    <submittedName>
        <fullName evidence="1">Uncharacterized protein</fullName>
    </submittedName>
</protein>
<evidence type="ECO:0000313" key="2">
    <source>
        <dbReference type="Proteomes" id="UP000218418"/>
    </source>
</evidence>
<gene>
    <name evidence="1" type="ORF">NIES267_11380</name>
</gene>